<dbReference type="GO" id="GO:0061603">
    <property type="term" value="F:molybdenum cofactor guanylyltransferase activity"/>
    <property type="evidence" value="ECO:0007669"/>
    <property type="project" value="UniProtKB-EC"/>
</dbReference>
<evidence type="ECO:0000313" key="10">
    <source>
        <dbReference type="EMBL" id="QGM44849.1"/>
    </source>
</evidence>
<dbReference type="GO" id="GO:0005525">
    <property type="term" value="F:GTP binding"/>
    <property type="evidence" value="ECO:0007669"/>
    <property type="project" value="UniProtKB-UniRule"/>
</dbReference>
<feature type="binding site" evidence="8">
    <location>
        <position position="103"/>
    </location>
    <ligand>
        <name>GTP</name>
        <dbReference type="ChEBI" id="CHEBI:37565"/>
    </ligand>
</feature>
<evidence type="ECO:0000256" key="1">
    <source>
        <dbReference type="ARBA" id="ARBA00022490"/>
    </source>
</evidence>
<dbReference type="PANTHER" id="PTHR19136:SF81">
    <property type="entry name" value="MOLYBDENUM COFACTOR GUANYLYLTRANSFERASE"/>
    <property type="match status" value="1"/>
</dbReference>
<dbReference type="EC" id="2.7.7.77" evidence="8"/>
<sequence>MNDVYGLILAGGLARRLGGVDKGLIEVAGEPILARPLRRLAPQCAGVALNANGDPARFSSFSIPVVPDDIPGFAGPLAGVLAGLDHVAAAAPHISFMVSVPADTPFIPLDLVACLRGAVTEGARIAVAGSGGRDHHAVALWPVAAREELRRALVDEDLRKVSGFIGRYPNAVVEWPTEPYDPFFNVNRPEDVAEAEKIASL</sequence>
<comment type="function">
    <text evidence="8">Transfers a GMP moiety from GTP to Mo-molybdopterin (Mo-MPT) cofactor (Moco or molybdenum cofactor) to form Mo-molybdopterin guanine dinucleotide (Mo-MGD) cofactor.</text>
</comment>
<accession>A0A6B8KAH5</accession>
<keyword evidence="11" id="KW-1185">Reference proteome</keyword>
<evidence type="ECO:0000256" key="3">
    <source>
        <dbReference type="ARBA" id="ARBA00022723"/>
    </source>
</evidence>
<dbReference type="InterPro" id="IPR029044">
    <property type="entry name" value="Nucleotide-diphossugar_trans"/>
</dbReference>
<evidence type="ECO:0000256" key="2">
    <source>
        <dbReference type="ARBA" id="ARBA00022679"/>
    </source>
</evidence>
<dbReference type="CDD" id="cd02503">
    <property type="entry name" value="MobA"/>
    <property type="match status" value="1"/>
</dbReference>
<dbReference type="Proteomes" id="UP000309061">
    <property type="component" value="Chromosome"/>
</dbReference>
<dbReference type="PANTHER" id="PTHR19136">
    <property type="entry name" value="MOLYBDENUM COFACTOR GUANYLYLTRANSFERASE"/>
    <property type="match status" value="1"/>
</dbReference>
<comment type="subunit">
    <text evidence="8">Monomer.</text>
</comment>
<evidence type="ECO:0000313" key="11">
    <source>
        <dbReference type="Proteomes" id="UP000309061"/>
    </source>
</evidence>
<dbReference type="NCBIfam" id="TIGR02665">
    <property type="entry name" value="molyb_mobA"/>
    <property type="match status" value="1"/>
</dbReference>
<dbReference type="GO" id="GO:0005737">
    <property type="term" value="C:cytoplasm"/>
    <property type="evidence" value="ECO:0007669"/>
    <property type="project" value="UniProtKB-SubCell"/>
</dbReference>
<gene>
    <name evidence="8 10" type="primary">mobA</name>
    <name evidence="10" type="ORF">H2LOC_003625</name>
</gene>
<keyword evidence="6 8" id="KW-0342">GTP-binding</keyword>
<keyword evidence="5 8" id="KW-0460">Magnesium</keyword>
<comment type="similarity">
    <text evidence="8">Belongs to the MobA family.</text>
</comment>
<dbReference type="Gene3D" id="3.90.550.10">
    <property type="entry name" value="Spore Coat Polysaccharide Biosynthesis Protein SpsA, Chain A"/>
    <property type="match status" value="1"/>
</dbReference>
<comment type="subcellular location">
    <subcellularLocation>
        <location evidence="8">Cytoplasm</location>
    </subcellularLocation>
</comment>
<evidence type="ECO:0000256" key="8">
    <source>
        <dbReference type="HAMAP-Rule" id="MF_00316"/>
    </source>
</evidence>
<proteinExistence type="inferred from homology"/>
<dbReference type="OrthoDB" id="9788394at2"/>
<keyword evidence="3 8" id="KW-0479">Metal-binding</keyword>
<keyword evidence="1 8" id="KW-0963">Cytoplasm</keyword>
<dbReference type="InterPro" id="IPR025877">
    <property type="entry name" value="MobA-like_NTP_Trfase"/>
</dbReference>
<evidence type="ECO:0000256" key="4">
    <source>
        <dbReference type="ARBA" id="ARBA00022741"/>
    </source>
</evidence>
<evidence type="ECO:0000256" key="5">
    <source>
        <dbReference type="ARBA" id="ARBA00022842"/>
    </source>
</evidence>
<keyword evidence="7 8" id="KW-0501">Molybdenum cofactor biosynthesis</keyword>
<comment type="cofactor">
    <cofactor evidence="8">
        <name>Mg(2+)</name>
        <dbReference type="ChEBI" id="CHEBI:18420"/>
    </cofactor>
</comment>
<feature type="binding site" evidence="8">
    <location>
        <position position="103"/>
    </location>
    <ligand>
        <name>Mg(2+)</name>
        <dbReference type="ChEBI" id="CHEBI:18420"/>
    </ligand>
</feature>
<evidence type="ECO:0000259" key="9">
    <source>
        <dbReference type="Pfam" id="PF12804"/>
    </source>
</evidence>
<feature type="binding site" evidence="8">
    <location>
        <position position="22"/>
    </location>
    <ligand>
        <name>GTP</name>
        <dbReference type="ChEBI" id="CHEBI:37565"/>
    </ligand>
</feature>
<dbReference type="GO" id="GO:1902758">
    <property type="term" value="P:bis(molybdopterin guanine dinucleotide)molybdenum biosynthetic process"/>
    <property type="evidence" value="ECO:0007669"/>
    <property type="project" value="TreeGrafter"/>
</dbReference>
<dbReference type="AlphaFoldDB" id="A0A6B8KAH5"/>
<keyword evidence="2 8" id="KW-0808">Transferase</keyword>
<feature type="domain" description="MobA-like NTP transferase" evidence="9">
    <location>
        <begin position="6"/>
        <end position="161"/>
    </location>
</feature>
<keyword evidence="10" id="KW-0548">Nucleotidyltransferase</keyword>
<dbReference type="RefSeq" id="WP_136495141.1">
    <property type="nucleotide sequence ID" value="NZ_CP046052.1"/>
</dbReference>
<dbReference type="GO" id="GO:0046872">
    <property type="term" value="F:metal ion binding"/>
    <property type="evidence" value="ECO:0007669"/>
    <property type="project" value="UniProtKB-KW"/>
</dbReference>
<organism evidence="10 11">
    <name type="scientific">Methylocystis heyeri</name>
    <dbReference type="NCBI Taxonomy" id="391905"/>
    <lineage>
        <taxon>Bacteria</taxon>
        <taxon>Pseudomonadati</taxon>
        <taxon>Pseudomonadota</taxon>
        <taxon>Alphaproteobacteria</taxon>
        <taxon>Hyphomicrobiales</taxon>
        <taxon>Methylocystaceae</taxon>
        <taxon>Methylocystis</taxon>
    </lineage>
</organism>
<protein>
    <recommendedName>
        <fullName evidence="8">Molybdenum cofactor guanylyltransferase</fullName>
        <shortName evidence="8">MoCo guanylyltransferase</shortName>
        <ecNumber evidence="8">2.7.7.77</ecNumber>
    </recommendedName>
    <alternativeName>
        <fullName evidence="8">GTP:molybdopterin guanylyltransferase</fullName>
    </alternativeName>
    <alternativeName>
        <fullName evidence="8">Mo-MPT guanylyltransferase</fullName>
    </alternativeName>
    <alternativeName>
        <fullName evidence="8">Molybdopterin guanylyltransferase</fullName>
    </alternativeName>
    <alternativeName>
        <fullName evidence="8">Molybdopterin-guanine dinucleotide synthase</fullName>
        <shortName evidence="8">MGD synthase</shortName>
    </alternativeName>
</protein>
<feature type="binding site" evidence="8">
    <location>
        <position position="50"/>
    </location>
    <ligand>
        <name>GTP</name>
        <dbReference type="ChEBI" id="CHEBI:37565"/>
    </ligand>
</feature>
<dbReference type="EMBL" id="CP046052">
    <property type="protein sequence ID" value="QGM44849.1"/>
    <property type="molecule type" value="Genomic_DNA"/>
</dbReference>
<evidence type="ECO:0000256" key="7">
    <source>
        <dbReference type="ARBA" id="ARBA00023150"/>
    </source>
</evidence>
<feature type="binding site" evidence="8">
    <location>
        <position position="68"/>
    </location>
    <ligand>
        <name>GTP</name>
        <dbReference type="ChEBI" id="CHEBI:37565"/>
    </ligand>
</feature>
<reference evidence="10 11" key="1">
    <citation type="submission" date="2019-11" db="EMBL/GenBank/DDBJ databases">
        <title>The genome sequence of Methylocystis heyeri.</title>
        <authorList>
            <person name="Oshkin I.Y."/>
            <person name="Miroshnikov K."/>
            <person name="Dedysh S.N."/>
        </authorList>
    </citation>
    <scope>NUCLEOTIDE SEQUENCE [LARGE SCALE GENOMIC DNA]</scope>
    <source>
        <strain evidence="10 11">H2</strain>
    </source>
</reference>
<keyword evidence="4 8" id="KW-0547">Nucleotide-binding</keyword>
<dbReference type="SUPFAM" id="SSF53448">
    <property type="entry name" value="Nucleotide-diphospho-sugar transferases"/>
    <property type="match status" value="1"/>
</dbReference>
<dbReference type="InterPro" id="IPR013482">
    <property type="entry name" value="Molybde_CF_guanTrfase"/>
</dbReference>
<comment type="domain">
    <text evidence="8">The N-terminal domain determines nucleotide recognition and specific binding, while the C-terminal domain determines the specific binding to the target protein.</text>
</comment>
<comment type="catalytic activity">
    <reaction evidence="8">
        <text>Mo-molybdopterin + GTP + H(+) = Mo-molybdopterin guanine dinucleotide + diphosphate</text>
        <dbReference type="Rhea" id="RHEA:34243"/>
        <dbReference type="ChEBI" id="CHEBI:15378"/>
        <dbReference type="ChEBI" id="CHEBI:33019"/>
        <dbReference type="ChEBI" id="CHEBI:37565"/>
        <dbReference type="ChEBI" id="CHEBI:71302"/>
        <dbReference type="ChEBI" id="CHEBI:71310"/>
        <dbReference type="EC" id="2.7.7.77"/>
    </reaction>
</comment>
<dbReference type="HAMAP" id="MF_00316">
    <property type="entry name" value="MobA"/>
    <property type="match status" value="1"/>
</dbReference>
<dbReference type="Pfam" id="PF12804">
    <property type="entry name" value="NTP_transf_3"/>
    <property type="match status" value="1"/>
</dbReference>
<name>A0A6B8KAH5_9HYPH</name>
<evidence type="ECO:0000256" key="6">
    <source>
        <dbReference type="ARBA" id="ARBA00023134"/>
    </source>
</evidence>
<feature type="binding site" evidence="8">
    <location>
        <begin position="9"/>
        <end position="11"/>
    </location>
    <ligand>
        <name>GTP</name>
        <dbReference type="ChEBI" id="CHEBI:37565"/>
    </ligand>
</feature>
<dbReference type="KEGG" id="mhey:H2LOC_003625"/>